<feature type="region of interest" description="Disordered" evidence="1">
    <location>
        <begin position="42"/>
        <end position="80"/>
    </location>
</feature>
<gene>
    <name evidence="2" type="ORF">TNCT_687231</name>
</gene>
<evidence type="ECO:0000256" key="1">
    <source>
        <dbReference type="SAM" id="MobiDB-lite"/>
    </source>
</evidence>
<protein>
    <submittedName>
        <fullName evidence="2">Uncharacterized protein</fullName>
    </submittedName>
</protein>
<comment type="caution">
    <text evidence="2">The sequence shown here is derived from an EMBL/GenBank/DDBJ whole genome shotgun (WGS) entry which is preliminary data.</text>
</comment>
<proteinExistence type="predicted"/>
<evidence type="ECO:0000313" key="2">
    <source>
        <dbReference type="EMBL" id="GFQ72960.1"/>
    </source>
</evidence>
<accession>A0A8X6I8Y2</accession>
<keyword evidence="3" id="KW-1185">Reference proteome</keyword>
<feature type="compositionally biased region" description="Basic and acidic residues" evidence="1">
    <location>
        <begin position="53"/>
        <end position="80"/>
    </location>
</feature>
<dbReference type="AlphaFoldDB" id="A0A8X6I8Y2"/>
<name>A0A8X6I8Y2_TRICU</name>
<organism evidence="2 3">
    <name type="scientific">Trichonephila clavata</name>
    <name type="common">Joro spider</name>
    <name type="synonym">Nephila clavata</name>
    <dbReference type="NCBI Taxonomy" id="2740835"/>
    <lineage>
        <taxon>Eukaryota</taxon>
        <taxon>Metazoa</taxon>
        <taxon>Ecdysozoa</taxon>
        <taxon>Arthropoda</taxon>
        <taxon>Chelicerata</taxon>
        <taxon>Arachnida</taxon>
        <taxon>Araneae</taxon>
        <taxon>Araneomorphae</taxon>
        <taxon>Entelegynae</taxon>
        <taxon>Araneoidea</taxon>
        <taxon>Nephilidae</taxon>
        <taxon>Trichonephila</taxon>
    </lineage>
</organism>
<sequence>MNLEIGPKSYEMYLKIDKQSIKLAERSLSGNNRFKIKQDDNLEGQLSNIKPSGSDDHKVIESDRDSRDTRNQDSRDSDSERNQVRWLWTEVFMVSVSIQRFSATQFSAGYHSDNDNVMPGAAGDDVVQRNVVQVQRRRCICLLCRRLFCPTGPQAPRVCPSCRQDENQDINPLAERARRRQRLFRRFFL</sequence>
<dbReference type="EMBL" id="BMAO01011328">
    <property type="protein sequence ID" value="GFQ72960.1"/>
    <property type="molecule type" value="Genomic_DNA"/>
</dbReference>
<evidence type="ECO:0000313" key="3">
    <source>
        <dbReference type="Proteomes" id="UP000887116"/>
    </source>
</evidence>
<reference evidence="2" key="1">
    <citation type="submission" date="2020-07" db="EMBL/GenBank/DDBJ databases">
        <title>Multicomponent nature underlies the extraordinary mechanical properties of spider dragline silk.</title>
        <authorList>
            <person name="Kono N."/>
            <person name="Nakamura H."/>
            <person name="Mori M."/>
            <person name="Yoshida Y."/>
            <person name="Ohtoshi R."/>
            <person name="Malay A.D."/>
            <person name="Moran D.A.P."/>
            <person name="Tomita M."/>
            <person name="Numata K."/>
            <person name="Arakawa K."/>
        </authorList>
    </citation>
    <scope>NUCLEOTIDE SEQUENCE</scope>
</reference>
<dbReference type="Proteomes" id="UP000887116">
    <property type="component" value="Unassembled WGS sequence"/>
</dbReference>